<dbReference type="PANTHER" id="PTHR30026:SF20">
    <property type="entry name" value="OUTER MEMBRANE PROTEIN TOLC"/>
    <property type="match status" value="1"/>
</dbReference>
<evidence type="ECO:0000256" key="9">
    <source>
        <dbReference type="SAM" id="SignalP"/>
    </source>
</evidence>
<dbReference type="GO" id="GO:1990281">
    <property type="term" value="C:efflux pump complex"/>
    <property type="evidence" value="ECO:0007669"/>
    <property type="project" value="TreeGrafter"/>
</dbReference>
<comment type="similarity">
    <text evidence="2">Belongs to the outer membrane factor (OMF) (TC 1.B.17) family.</text>
</comment>
<keyword evidence="4" id="KW-1134">Transmembrane beta strand</keyword>
<evidence type="ECO:0000256" key="8">
    <source>
        <dbReference type="SAM" id="Coils"/>
    </source>
</evidence>
<evidence type="ECO:0000256" key="4">
    <source>
        <dbReference type="ARBA" id="ARBA00022452"/>
    </source>
</evidence>
<dbReference type="AlphaFoldDB" id="A0AAD0YU08"/>
<feature type="coiled-coil region" evidence="8">
    <location>
        <begin position="32"/>
        <end position="64"/>
    </location>
</feature>
<evidence type="ECO:0000256" key="1">
    <source>
        <dbReference type="ARBA" id="ARBA00004442"/>
    </source>
</evidence>
<dbReference type="InterPro" id="IPR051906">
    <property type="entry name" value="TolC-like"/>
</dbReference>
<dbReference type="EMBL" id="CP033930">
    <property type="protein sequence ID" value="AZB17122.1"/>
    <property type="molecule type" value="Genomic_DNA"/>
</dbReference>
<keyword evidence="8" id="KW-0175">Coiled coil</keyword>
<dbReference type="Gene3D" id="1.20.1600.10">
    <property type="entry name" value="Outer membrane efflux proteins (OEP)"/>
    <property type="match status" value="1"/>
</dbReference>
<dbReference type="RefSeq" id="WP_060868585.1">
    <property type="nucleotide sequence ID" value="NZ_CP023968.1"/>
</dbReference>
<evidence type="ECO:0000313" key="11">
    <source>
        <dbReference type="Proteomes" id="UP000269015"/>
    </source>
</evidence>
<keyword evidence="5" id="KW-0812">Transmembrane</keyword>
<keyword evidence="3" id="KW-0813">Transport</keyword>
<feature type="coiled-coil region" evidence="8">
    <location>
        <begin position="421"/>
        <end position="455"/>
    </location>
</feature>
<feature type="signal peptide" evidence="9">
    <location>
        <begin position="1"/>
        <end position="29"/>
    </location>
</feature>
<protein>
    <submittedName>
        <fullName evidence="10">TolC family protein</fullName>
    </submittedName>
</protein>
<keyword evidence="6" id="KW-0472">Membrane</keyword>
<evidence type="ECO:0000256" key="7">
    <source>
        <dbReference type="ARBA" id="ARBA00023237"/>
    </source>
</evidence>
<evidence type="ECO:0000313" key="10">
    <source>
        <dbReference type="EMBL" id="AZB17122.1"/>
    </source>
</evidence>
<dbReference type="GO" id="GO:0015562">
    <property type="term" value="F:efflux transmembrane transporter activity"/>
    <property type="evidence" value="ECO:0007669"/>
    <property type="project" value="InterPro"/>
</dbReference>
<reference evidence="10 11" key="1">
    <citation type="submission" date="2018-11" db="EMBL/GenBank/DDBJ databases">
        <title>Proposal to divide the Flavobacteriaceae and reorganize its genera based on Amino Acid Identity values calculated from whole genome sequences.</title>
        <authorList>
            <person name="Nicholson A.C."/>
            <person name="Gulvik C.A."/>
            <person name="Whitney A.M."/>
            <person name="Humrighouse B.W."/>
            <person name="Bell M."/>
            <person name="Holmes B."/>
            <person name="Steigerwalt A.G."/>
            <person name="Villarma A."/>
            <person name="Sheth M."/>
            <person name="Batra D."/>
            <person name="Pryor J."/>
            <person name="Bernardet J.-F."/>
            <person name="Hugo C."/>
            <person name="Kampfer P."/>
            <person name="Newman J."/>
            <person name="McQuiston J.R."/>
        </authorList>
    </citation>
    <scope>NUCLEOTIDE SEQUENCE [LARGE SCALE GENOMIC DNA]</scope>
    <source>
        <strain evidence="10 11">H5559</strain>
    </source>
</reference>
<organism evidence="10 11">
    <name type="scientific">Chryseobacterium indologenes</name>
    <name type="common">Flavobacterium indologenes</name>
    <dbReference type="NCBI Taxonomy" id="253"/>
    <lineage>
        <taxon>Bacteria</taxon>
        <taxon>Pseudomonadati</taxon>
        <taxon>Bacteroidota</taxon>
        <taxon>Flavobacteriia</taxon>
        <taxon>Flavobacteriales</taxon>
        <taxon>Weeksellaceae</taxon>
        <taxon>Chryseobacterium group</taxon>
        <taxon>Chryseobacterium</taxon>
    </lineage>
</organism>
<sequence>MKRKRITAKKLKIGIAAAFMIFSFSSVSAQQQVSLQEAIKQALQNKAEAKKAALQVKKAEYKIDEARAGALPQISATISNTYNPILQKSVLPGEIVGKPGELIPVAFGTKWQSVNVVTLNQNIFDQRVFIGLKAAKSTREFYLLNSELTNEQIIENVATAYYQVFVQEENLKTVEESYANTERVRNVIKSLVDNGLAKPIDLDRTNVQLTNIKSNKQQLINAVEVSKNSLKFYMGVPIENSIELEEKEIVPNPELLGTNVNLETRSELKVLNKQRELLEYNKKATVANLYPTVGLSANYGWQGLGNKFPYATGSSQGTNWGDYASIGVAIKIPIFMGGATKAQIQQAEIDIQDLDQDIQNKKLNLSLDYKNAITNMENAIINIQSMKDNVDLAEKVQKNTQSNYQYGLATLTEVLDTENALTQAKQNYANALLDYKQAEIKVIKAKGELNTLQNL</sequence>
<dbReference type="SUPFAM" id="SSF56954">
    <property type="entry name" value="Outer membrane efflux proteins (OEP)"/>
    <property type="match status" value="1"/>
</dbReference>
<evidence type="ECO:0000256" key="3">
    <source>
        <dbReference type="ARBA" id="ARBA00022448"/>
    </source>
</evidence>
<feature type="chain" id="PRO_5042106231" evidence="9">
    <location>
        <begin position="30"/>
        <end position="455"/>
    </location>
</feature>
<dbReference type="PANTHER" id="PTHR30026">
    <property type="entry name" value="OUTER MEMBRANE PROTEIN TOLC"/>
    <property type="match status" value="1"/>
</dbReference>
<dbReference type="GO" id="GO:0015288">
    <property type="term" value="F:porin activity"/>
    <property type="evidence" value="ECO:0007669"/>
    <property type="project" value="TreeGrafter"/>
</dbReference>
<evidence type="ECO:0000256" key="6">
    <source>
        <dbReference type="ARBA" id="ARBA00023136"/>
    </source>
</evidence>
<dbReference type="Proteomes" id="UP000269015">
    <property type="component" value="Chromosome"/>
</dbReference>
<dbReference type="InterPro" id="IPR003423">
    <property type="entry name" value="OMP_efflux"/>
</dbReference>
<keyword evidence="9" id="KW-0732">Signal</keyword>
<proteinExistence type="inferred from homology"/>
<dbReference type="GO" id="GO:0009279">
    <property type="term" value="C:cell outer membrane"/>
    <property type="evidence" value="ECO:0007669"/>
    <property type="project" value="UniProtKB-SubCell"/>
</dbReference>
<comment type="subcellular location">
    <subcellularLocation>
        <location evidence="1">Cell outer membrane</location>
    </subcellularLocation>
</comment>
<accession>A0AAD0YU08</accession>
<dbReference type="Pfam" id="PF02321">
    <property type="entry name" value="OEP"/>
    <property type="match status" value="2"/>
</dbReference>
<keyword evidence="7" id="KW-0998">Cell outer membrane</keyword>
<evidence type="ECO:0000256" key="2">
    <source>
        <dbReference type="ARBA" id="ARBA00007613"/>
    </source>
</evidence>
<evidence type="ECO:0000256" key="5">
    <source>
        <dbReference type="ARBA" id="ARBA00022692"/>
    </source>
</evidence>
<name>A0AAD0YU08_CHRID</name>
<feature type="coiled-coil region" evidence="8">
    <location>
        <begin position="344"/>
        <end position="396"/>
    </location>
</feature>
<gene>
    <name evidence="10" type="ORF">EG352_04705</name>
</gene>